<dbReference type="AlphaFoldDB" id="A0A9D1DVC0"/>
<proteinExistence type="predicted"/>
<dbReference type="EMBL" id="DVHC01000062">
    <property type="protein sequence ID" value="HIR59681.1"/>
    <property type="molecule type" value="Genomic_DNA"/>
</dbReference>
<comment type="caution">
    <text evidence="1">The sequence shown here is derived from an EMBL/GenBank/DDBJ whole genome shotgun (WGS) entry which is preliminary data.</text>
</comment>
<reference evidence="1" key="2">
    <citation type="journal article" date="2021" name="PeerJ">
        <title>Extensive microbial diversity within the chicken gut microbiome revealed by metagenomics and culture.</title>
        <authorList>
            <person name="Gilroy R."/>
            <person name="Ravi A."/>
            <person name="Getino M."/>
            <person name="Pursley I."/>
            <person name="Horton D.L."/>
            <person name="Alikhan N.F."/>
            <person name="Baker D."/>
            <person name="Gharbi K."/>
            <person name="Hall N."/>
            <person name="Watson M."/>
            <person name="Adriaenssens E.M."/>
            <person name="Foster-Nyarko E."/>
            <person name="Jarju S."/>
            <person name="Secka A."/>
            <person name="Antonio M."/>
            <person name="Oren A."/>
            <person name="Chaudhuri R.R."/>
            <person name="La Ragione R."/>
            <person name="Hildebrand F."/>
            <person name="Pallen M.J."/>
        </authorList>
    </citation>
    <scope>NUCLEOTIDE SEQUENCE</scope>
    <source>
        <strain evidence="1">CHK184-20233</strain>
    </source>
</reference>
<evidence type="ECO:0000313" key="1">
    <source>
        <dbReference type="EMBL" id="HIR59681.1"/>
    </source>
</evidence>
<evidence type="ECO:0000313" key="2">
    <source>
        <dbReference type="Proteomes" id="UP000824232"/>
    </source>
</evidence>
<protein>
    <submittedName>
        <fullName evidence="1">Uncharacterized protein</fullName>
    </submittedName>
</protein>
<sequence length="441" mass="52017">MYNDKEEYLKRVIKRTYKRYIGERTDGKATIVDVLKFFNISIDTTRLEDYDIESIDYNIPSIKVVDKKDNTTVTSKYTEDAKLLNYSGNTKFINVIITNPNYRIESLYYTNSTIPIISQLTFIKDDYELTFEKERENYFGFGISADTRFVIRYKKNIKEGRKKGKQSLLTKIYQIKDSNTFEQDYTYDLQHLINYNDRQDKYCYNEFGTIIYGINNIEIKDKLHQFNGVCFEKINKEFRSYLPYNINKKDFTKYFNKNVCKSAIMFTGSTDEGIHHFLTISKNKTFNNDDALTTDDNIHLKYEAIKWKSITKEDGIPDQEKVIIAKKELQVAKINDDNISSLEIQSILEQLTAKENEDIDNIFIQTVINELMNFINKLEIQKGFKEEPIDELSPKEFINKTFEEIYTLVSNDKDKFFDLISNQFHNATNIKLEQGHTKILK</sequence>
<organism evidence="1 2">
    <name type="scientific">Candidatus Onthousia excrementipullorum</name>
    <dbReference type="NCBI Taxonomy" id="2840884"/>
    <lineage>
        <taxon>Bacteria</taxon>
        <taxon>Bacillati</taxon>
        <taxon>Bacillota</taxon>
        <taxon>Bacilli</taxon>
        <taxon>Candidatus Onthousia</taxon>
    </lineage>
</organism>
<gene>
    <name evidence="1" type="ORF">IAB38_06485</name>
</gene>
<dbReference type="Proteomes" id="UP000824232">
    <property type="component" value="Unassembled WGS sequence"/>
</dbReference>
<accession>A0A9D1DVC0</accession>
<name>A0A9D1DVC0_9FIRM</name>
<reference evidence="1" key="1">
    <citation type="submission" date="2020-10" db="EMBL/GenBank/DDBJ databases">
        <authorList>
            <person name="Gilroy R."/>
        </authorList>
    </citation>
    <scope>NUCLEOTIDE SEQUENCE</scope>
    <source>
        <strain evidence="1">CHK184-20233</strain>
    </source>
</reference>